<dbReference type="EMBL" id="MT143801">
    <property type="protein sequence ID" value="QJB02694.1"/>
    <property type="molecule type" value="Genomic_DNA"/>
</dbReference>
<proteinExistence type="predicted"/>
<sequence>MKLSKAIEILTHPPSIEDRLEPSAFMNAVKLGIEALEFVRKLRYFPFPDEVLQLPGETPEQEAD</sequence>
<evidence type="ECO:0000313" key="1">
    <source>
        <dbReference type="EMBL" id="QJA99192.1"/>
    </source>
</evidence>
<dbReference type="AlphaFoldDB" id="A0A6M3M090"/>
<accession>A0A6M3M090</accession>
<gene>
    <name evidence="1" type="ORF">MM171A01259_0009</name>
    <name evidence="2" type="ORF">MM171B01091_0012</name>
</gene>
<organism evidence="1">
    <name type="scientific">viral metagenome</name>
    <dbReference type="NCBI Taxonomy" id="1070528"/>
    <lineage>
        <taxon>unclassified sequences</taxon>
        <taxon>metagenomes</taxon>
        <taxon>organismal metagenomes</taxon>
    </lineage>
</organism>
<name>A0A6M3M090_9ZZZZ</name>
<protein>
    <submittedName>
        <fullName evidence="1">Uncharacterized protein</fullName>
    </submittedName>
</protein>
<evidence type="ECO:0000313" key="2">
    <source>
        <dbReference type="EMBL" id="QJB02694.1"/>
    </source>
</evidence>
<reference evidence="1" key="1">
    <citation type="submission" date="2020-03" db="EMBL/GenBank/DDBJ databases">
        <title>The deep terrestrial virosphere.</title>
        <authorList>
            <person name="Holmfeldt K."/>
            <person name="Nilsson E."/>
            <person name="Simone D."/>
            <person name="Lopez-Fernandez M."/>
            <person name="Wu X."/>
            <person name="de Brujin I."/>
            <person name="Lundin D."/>
            <person name="Andersson A."/>
            <person name="Bertilsson S."/>
            <person name="Dopson M."/>
        </authorList>
    </citation>
    <scope>NUCLEOTIDE SEQUENCE</scope>
    <source>
        <strain evidence="1">MM171A01259</strain>
        <strain evidence="2">MM171B01091</strain>
    </source>
</reference>
<dbReference type="EMBL" id="MT143634">
    <property type="protein sequence ID" value="QJA99192.1"/>
    <property type="molecule type" value="Genomic_DNA"/>
</dbReference>